<dbReference type="GO" id="GO:0032259">
    <property type="term" value="P:methylation"/>
    <property type="evidence" value="ECO:0007669"/>
    <property type="project" value="UniProtKB-KW"/>
</dbReference>
<dbReference type="InterPro" id="IPR041698">
    <property type="entry name" value="Methyltransf_25"/>
</dbReference>
<dbReference type="EMBL" id="LBZL01000013">
    <property type="protein sequence ID" value="KKR70122.1"/>
    <property type="molecule type" value="Genomic_DNA"/>
</dbReference>
<gene>
    <name evidence="2" type="ORF">UU13_C0013G0002</name>
</gene>
<dbReference type="Pfam" id="PF13649">
    <property type="entry name" value="Methyltransf_25"/>
    <property type="match status" value="1"/>
</dbReference>
<feature type="domain" description="Methyltransferase" evidence="1">
    <location>
        <begin position="43"/>
        <end position="139"/>
    </location>
</feature>
<comment type="caution">
    <text evidence="2">The sequence shown here is derived from an EMBL/GenBank/DDBJ whole genome shotgun (WGS) entry which is preliminary data.</text>
</comment>
<dbReference type="Proteomes" id="UP000034452">
    <property type="component" value="Unassembled WGS sequence"/>
</dbReference>
<reference evidence="2 3" key="1">
    <citation type="journal article" date="2015" name="Nature">
        <title>rRNA introns, odd ribosomes, and small enigmatic genomes across a large radiation of phyla.</title>
        <authorList>
            <person name="Brown C.T."/>
            <person name="Hug L.A."/>
            <person name="Thomas B.C."/>
            <person name="Sharon I."/>
            <person name="Castelle C.J."/>
            <person name="Singh A."/>
            <person name="Wilkins M.J."/>
            <person name="Williams K.H."/>
            <person name="Banfield J.F."/>
        </authorList>
    </citation>
    <scope>NUCLEOTIDE SEQUENCE [LARGE SCALE GENOMIC DNA]</scope>
</reference>
<dbReference type="InterPro" id="IPR050447">
    <property type="entry name" value="Erg6_SMT_methyltransf"/>
</dbReference>
<dbReference type="PANTHER" id="PTHR44068:SF11">
    <property type="entry name" value="GERANYL DIPHOSPHATE 2-C-METHYLTRANSFERASE"/>
    <property type="match status" value="1"/>
</dbReference>
<protein>
    <submittedName>
        <fullName evidence="2">2-heptaprenyl-1,4-naphthoquinone methyltransferase</fullName>
    </submittedName>
</protein>
<dbReference type="PANTHER" id="PTHR44068">
    <property type="entry name" value="ZGC:194242"/>
    <property type="match status" value="1"/>
</dbReference>
<name>A0A0G0W4E4_9BACT</name>
<dbReference type="AlphaFoldDB" id="A0A0G0W4E4"/>
<proteinExistence type="predicted"/>
<evidence type="ECO:0000313" key="2">
    <source>
        <dbReference type="EMBL" id="KKR70122.1"/>
    </source>
</evidence>
<dbReference type="Gene3D" id="3.40.50.150">
    <property type="entry name" value="Vaccinia Virus protein VP39"/>
    <property type="match status" value="1"/>
</dbReference>
<dbReference type="CDD" id="cd02440">
    <property type="entry name" value="AdoMet_MTases"/>
    <property type="match status" value="1"/>
</dbReference>
<organism evidence="2 3">
    <name type="scientific">Candidatus Nomurabacteria bacterium GW2011_GWB1_40_7</name>
    <dbReference type="NCBI Taxonomy" id="1618744"/>
    <lineage>
        <taxon>Bacteria</taxon>
        <taxon>Candidatus Nomuraibacteriota</taxon>
    </lineage>
</organism>
<dbReference type="InterPro" id="IPR029063">
    <property type="entry name" value="SAM-dependent_MTases_sf"/>
</dbReference>
<keyword evidence="2" id="KW-0489">Methyltransferase</keyword>
<dbReference type="GO" id="GO:0008168">
    <property type="term" value="F:methyltransferase activity"/>
    <property type="evidence" value="ECO:0007669"/>
    <property type="project" value="UniProtKB-KW"/>
</dbReference>
<sequence length="215" mass="24669">MSYLEHKKHFSAAYKTGADIWTHPYSNRESLKLTEKLSPGAYILDIGSGRGFLAKHLAEMGFKVIGIDFEGEVVKKANENVKDWGLEGKVKFMEADALSVPFPDASFDAICDFGLFETLFKEDWEIYENEISRVLKPEGFYLNVSLSRETKHFFEFFPQKGGGGEVEKYGIHYYFFEKKEMQDIFANKFSVISQEVEVAPKNKEIALLITLFQKK</sequence>
<evidence type="ECO:0000313" key="3">
    <source>
        <dbReference type="Proteomes" id="UP000034452"/>
    </source>
</evidence>
<keyword evidence="2" id="KW-0808">Transferase</keyword>
<accession>A0A0G0W4E4</accession>
<evidence type="ECO:0000259" key="1">
    <source>
        <dbReference type="Pfam" id="PF13649"/>
    </source>
</evidence>
<dbReference type="SUPFAM" id="SSF53335">
    <property type="entry name" value="S-adenosyl-L-methionine-dependent methyltransferases"/>
    <property type="match status" value="1"/>
</dbReference>